<evidence type="ECO:0000313" key="22">
    <source>
        <dbReference type="Proteomes" id="UP001321473"/>
    </source>
</evidence>
<proteinExistence type="inferred from homology"/>
<feature type="coiled-coil region" evidence="18">
    <location>
        <begin position="922"/>
        <end position="956"/>
    </location>
</feature>
<dbReference type="InterPro" id="IPR019821">
    <property type="entry name" value="Kinesin_motor_CS"/>
</dbReference>
<comment type="subcellular location">
    <subcellularLocation>
        <location evidence="3">Cytoplasm</location>
        <location evidence="3">Cytoskeleton</location>
    </subcellularLocation>
    <subcellularLocation>
        <location evidence="2">Nucleus</location>
    </subcellularLocation>
</comment>
<evidence type="ECO:0000256" key="7">
    <source>
        <dbReference type="ARBA" id="ARBA00022741"/>
    </source>
</evidence>
<reference evidence="21 22" key="1">
    <citation type="journal article" date="2023" name="Arcadia Sci">
        <title>De novo assembly of a long-read Amblyomma americanum tick genome.</title>
        <authorList>
            <person name="Chou S."/>
            <person name="Poskanzer K.E."/>
            <person name="Rollins M."/>
            <person name="Thuy-Boun P.S."/>
        </authorList>
    </citation>
    <scope>NUCLEOTIDE SEQUENCE [LARGE SCALE GENOMIC DNA]</scope>
    <source>
        <strain evidence="21">F_SG_1</strain>
        <tissue evidence="21">Salivary glands</tissue>
    </source>
</reference>
<evidence type="ECO:0000256" key="2">
    <source>
        <dbReference type="ARBA" id="ARBA00004123"/>
    </source>
</evidence>
<keyword evidence="10" id="KW-0411">Iron-sulfur</keyword>
<evidence type="ECO:0000256" key="3">
    <source>
        <dbReference type="ARBA" id="ARBA00004245"/>
    </source>
</evidence>
<feature type="binding site" evidence="17">
    <location>
        <begin position="126"/>
        <end position="133"/>
    </location>
    <ligand>
        <name>ATP</name>
        <dbReference type="ChEBI" id="CHEBI:30616"/>
    </ligand>
</feature>
<feature type="domain" description="Kinesin motor" evidence="20">
    <location>
        <begin position="47"/>
        <end position="372"/>
    </location>
</feature>
<evidence type="ECO:0000256" key="18">
    <source>
        <dbReference type="SAM" id="Coils"/>
    </source>
</evidence>
<feature type="compositionally biased region" description="Polar residues" evidence="19">
    <location>
        <begin position="1165"/>
        <end position="1177"/>
    </location>
</feature>
<keyword evidence="14" id="KW-0206">Cytoskeleton</keyword>
<evidence type="ECO:0000256" key="4">
    <source>
        <dbReference type="ARBA" id="ARBA00022490"/>
    </source>
</evidence>
<evidence type="ECO:0000313" key="21">
    <source>
        <dbReference type="EMBL" id="KAK8783901.1"/>
    </source>
</evidence>
<keyword evidence="4" id="KW-0963">Cytoplasm</keyword>
<keyword evidence="9" id="KW-0408">Iron</keyword>
<comment type="similarity">
    <text evidence="17">Belongs to the TRAFAC class myosin-kinesin ATPase superfamily. Kinesin family.</text>
</comment>
<feature type="region of interest" description="Disordered" evidence="19">
    <location>
        <begin position="638"/>
        <end position="657"/>
    </location>
</feature>
<comment type="caution">
    <text evidence="21">The sequence shown here is derived from an EMBL/GenBank/DDBJ whole genome shotgun (WGS) entry which is preliminary data.</text>
</comment>
<accession>A0AAQ4FAS6</accession>
<dbReference type="InterPro" id="IPR036961">
    <property type="entry name" value="Kinesin_motor_dom_sf"/>
</dbReference>
<dbReference type="SUPFAM" id="SSF52540">
    <property type="entry name" value="P-loop containing nucleoside triphosphate hydrolases"/>
    <property type="match status" value="1"/>
</dbReference>
<feature type="region of interest" description="Disordered" evidence="19">
    <location>
        <begin position="1149"/>
        <end position="1177"/>
    </location>
</feature>
<evidence type="ECO:0000256" key="9">
    <source>
        <dbReference type="ARBA" id="ARBA00023004"/>
    </source>
</evidence>
<evidence type="ECO:0000256" key="6">
    <source>
        <dbReference type="ARBA" id="ARBA00022723"/>
    </source>
</evidence>
<feature type="compositionally biased region" description="Polar residues" evidence="19">
    <location>
        <begin position="638"/>
        <end position="651"/>
    </location>
</feature>
<evidence type="ECO:0000256" key="19">
    <source>
        <dbReference type="SAM" id="MobiDB-lite"/>
    </source>
</evidence>
<dbReference type="GO" id="GO:0005634">
    <property type="term" value="C:nucleus"/>
    <property type="evidence" value="ECO:0007669"/>
    <property type="project" value="UniProtKB-SubCell"/>
</dbReference>
<dbReference type="GO" id="GO:0008017">
    <property type="term" value="F:microtubule binding"/>
    <property type="evidence" value="ECO:0007669"/>
    <property type="project" value="InterPro"/>
</dbReference>
<dbReference type="Pfam" id="PF00225">
    <property type="entry name" value="Kinesin"/>
    <property type="match status" value="1"/>
</dbReference>
<keyword evidence="15" id="KW-0539">Nucleus</keyword>
<dbReference type="GO" id="GO:0005875">
    <property type="term" value="C:microtubule associated complex"/>
    <property type="evidence" value="ECO:0007669"/>
    <property type="project" value="TreeGrafter"/>
</dbReference>
<evidence type="ECO:0000256" key="13">
    <source>
        <dbReference type="ARBA" id="ARBA00023175"/>
    </source>
</evidence>
<dbReference type="InterPro" id="IPR001752">
    <property type="entry name" value="Kinesin_motor_dom"/>
</dbReference>
<dbReference type="EMBL" id="JARKHS020005051">
    <property type="protein sequence ID" value="KAK8783901.1"/>
    <property type="molecule type" value="Genomic_DNA"/>
</dbReference>
<organism evidence="21 22">
    <name type="scientific">Amblyomma americanum</name>
    <name type="common">Lone star tick</name>
    <dbReference type="NCBI Taxonomy" id="6943"/>
    <lineage>
        <taxon>Eukaryota</taxon>
        <taxon>Metazoa</taxon>
        <taxon>Ecdysozoa</taxon>
        <taxon>Arthropoda</taxon>
        <taxon>Chelicerata</taxon>
        <taxon>Arachnida</taxon>
        <taxon>Acari</taxon>
        <taxon>Parasitiformes</taxon>
        <taxon>Ixodida</taxon>
        <taxon>Ixodoidea</taxon>
        <taxon>Ixodidae</taxon>
        <taxon>Amblyomminae</taxon>
        <taxon>Amblyomma</taxon>
    </lineage>
</organism>
<keyword evidence="11 18" id="KW-0175">Coiled coil</keyword>
<dbReference type="AlphaFoldDB" id="A0AAQ4FAS6"/>
<feature type="coiled-coil region" evidence="18">
    <location>
        <begin position="435"/>
        <end position="462"/>
    </location>
</feature>
<evidence type="ECO:0000256" key="12">
    <source>
        <dbReference type="ARBA" id="ARBA00023125"/>
    </source>
</evidence>
<dbReference type="GO" id="GO:0005829">
    <property type="term" value="C:cytosol"/>
    <property type="evidence" value="ECO:0007669"/>
    <property type="project" value="UniProtKB-ARBA"/>
</dbReference>
<name>A0AAQ4FAS6_AMBAM</name>
<keyword evidence="8 17" id="KW-0067">ATP-binding</keyword>
<dbReference type="InterPro" id="IPR027640">
    <property type="entry name" value="Kinesin-like_fam"/>
</dbReference>
<dbReference type="PANTHER" id="PTHR47969:SF15">
    <property type="entry name" value="CHROMOSOME-ASSOCIATED KINESIN KIF4A-RELATED"/>
    <property type="match status" value="1"/>
</dbReference>
<evidence type="ECO:0000256" key="5">
    <source>
        <dbReference type="ARBA" id="ARBA00022701"/>
    </source>
</evidence>
<dbReference type="PROSITE" id="PS50067">
    <property type="entry name" value="KINESIN_MOTOR_2"/>
    <property type="match status" value="1"/>
</dbReference>
<keyword evidence="5" id="KW-0493">Microtubule</keyword>
<evidence type="ECO:0000259" key="20">
    <source>
        <dbReference type="PROSITE" id="PS50067"/>
    </source>
</evidence>
<dbReference type="GO" id="GO:0007018">
    <property type="term" value="P:microtubule-based movement"/>
    <property type="evidence" value="ECO:0007669"/>
    <property type="project" value="InterPro"/>
</dbReference>
<keyword evidence="13 17" id="KW-0505">Motor protein</keyword>
<gene>
    <name evidence="21" type="ORF">V5799_009728</name>
</gene>
<evidence type="ECO:0000256" key="8">
    <source>
        <dbReference type="ARBA" id="ARBA00022840"/>
    </source>
</evidence>
<dbReference type="FunFam" id="3.40.850.10:FF:000038">
    <property type="entry name" value="chromosome-associated kinesin KIF4A"/>
    <property type="match status" value="1"/>
</dbReference>
<sequence length="1177" mass="132900">MQDGRWAREVFKYVHLSGRLSGILCCSLVESLHSGTSREMDSEKTIPVRVAVRCRPLVSKELIEGCQVCTRPVASEQTVVIRDDKRFTYDYVFDEESSQTAVYEACVSNLLPKIFEGFNVTVLAYGQTGSGKTFTMGTCCSSNGVNSADAGIIPRAVQDIFKHIAASTGKIFLVRASFLEIYKEDVFDLFSKSTGREPLAIREGQTGTIKVTNLTELNVTTPDETVRLLEIGSASRSTASTNMNSRSSRSHAIFTLIVEQQDKENVGATTVAKFHLVDLAGSERAGKTKAVGERLKEGININRGLLSLGNVISALCDGNLHVPYRDSKLTRLLQDSLGGNSHTVMIACISPADSNLEETLNTLRYADRARKIKNKPVVNFDPSQAEIAHLRQQLQEAKIELMRCRALQGEGGAETSGGADDDEPKKELALVLSRNTQLESENQRLSVELHQALDQLSEQSERLILGDLEIQKMKELVVHLSEKIDNSHLADADGDQAASLLKDLQTSILEFSAGEQKRRKMNESMFKVDKPVGADDKDMTTIKEEDNSDDEVTACEQTQQAPLLEQLRLDATMRRAALNKELDDLNRMLQAKEELASKMRMNDQQLDVIKVQYEATNRELEREVAALKKERDDLSALIASQQGSSKSTPVSNGLAEQRRKKIMDLEERVNQLRKQVTEQSRVIRLKQDAERSAKKLQQEILTMKQARVQLMKRLKEEAERHRRQQSQHVQEVRALRNREQQQKAQMARLERQSALRINVLQRRMEEALAAKHRLEAASRRRQEKNAHANGLEGPRIKNWLREELLVVSESKKLEHHVASLIDERKSIAMEIHRLEKQLKNPDKEENRGELESRLKELRGVKQDQNDRIAELQQKILDVEPEKRVKSLVINVNDLIECKAIVTQLFQMLVEKDMDTYVAVNKLGEQELALAESQVRIEELEAKVQRLEKGIELQLLELKKEHQEEKLFLLKHSANSTLKSNPDIDASLVERLENQVHEISKLQYVHDELKKKTEEVEALEMELARFKTGRKVFFQDLSAQKPKRKPLRTKTGNVPPISFDDLETSIDSEIDDASRNDPDWCLSDELRKYMGTRKRKSQEDEEPNKTMKHSTSASACKCRGSCRSGRCGCSKKRKSCSFLCACKGNCSLAQHSDSDSTLGDEGLPETVQQKSVSLSSKH</sequence>
<dbReference type="Proteomes" id="UP001321473">
    <property type="component" value="Unassembled WGS sequence"/>
</dbReference>
<dbReference type="GO" id="GO:0051536">
    <property type="term" value="F:iron-sulfur cluster binding"/>
    <property type="evidence" value="ECO:0007669"/>
    <property type="project" value="UniProtKB-KW"/>
</dbReference>
<dbReference type="GO" id="GO:0046872">
    <property type="term" value="F:metal ion binding"/>
    <property type="evidence" value="ECO:0007669"/>
    <property type="project" value="UniProtKB-KW"/>
</dbReference>
<feature type="coiled-coil region" evidence="18">
    <location>
        <begin position="1001"/>
        <end position="1028"/>
    </location>
</feature>
<keyword evidence="22" id="KW-1185">Reference proteome</keyword>
<dbReference type="GO" id="GO:0003677">
    <property type="term" value="F:DNA binding"/>
    <property type="evidence" value="ECO:0007669"/>
    <property type="project" value="UniProtKB-KW"/>
</dbReference>
<comment type="cofactor">
    <cofactor evidence="1">
        <name>[4Fe-4S] cluster</name>
        <dbReference type="ChEBI" id="CHEBI:49883"/>
    </cofactor>
</comment>
<dbReference type="GO" id="GO:0005874">
    <property type="term" value="C:microtubule"/>
    <property type="evidence" value="ECO:0007669"/>
    <property type="project" value="UniProtKB-KW"/>
</dbReference>
<protein>
    <recommendedName>
        <fullName evidence="20">Kinesin motor domain-containing protein</fullName>
    </recommendedName>
</protein>
<evidence type="ECO:0000256" key="1">
    <source>
        <dbReference type="ARBA" id="ARBA00001966"/>
    </source>
</evidence>
<keyword evidence="6" id="KW-0479">Metal-binding</keyword>
<evidence type="ECO:0000256" key="14">
    <source>
        <dbReference type="ARBA" id="ARBA00023212"/>
    </source>
</evidence>
<dbReference type="PANTHER" id="PTHR47969">
    <property type="entry name" value="CHROMOSOME-ASSOCIATED KINESIN KIF4A-RELATED"/>
    <property type="match status" value="1"/>
</dbReference>
<dbReference type="CDD" id="cd01372">
    <property type="entry name" value="KISc_KIF4"/>
    <property type="match status" value="1"/>
</dbReference>
<dbReference type="Gene3D" id="3.40.850.10">
    <property type="entry name" value="Kinesin motor domain"/>
    <property type="match status" value="1"/>
</dbReference>
<dbReference type="InterPro" id="IPR027417">
    <property type="entry name" value="P-loop_NTPase"/>
</dbReference>
<evidence type="ECO:0000256" key="16">
    <source>
        <dbReference type="ARBA" id="ARBA00034078"/>
    </source>
</evidence>
<dbReference type="GO" id="GO:0051231">
    <property type="term" value="P:spindle elongation"/>
    <property type="evidence" value="ECO:0007669"/>
    <property type="project" value="TreeGrafter"/>
</dbReference>
<evidence type="ECO:0000256" key="17">
    <source>
        <dbReference type="PROSITE-ProRule" id="PRU00283"/>
    </source>
</evidence>
<dbReference type="PROSITE" id="PS00411">
    <property type="entry name" value="KINESIN_MOTOR_1"/>
    <property type="match status" value="1"/>
</dbReference>
<comment type="cofactor">
    <cofactor evidence="16">
        <name>[2Fe-2S] cluster</name>
        <dbReference type="ChEBI" id="CHEBI:190135"/>
    </cofactor>
</comment>
<dbReference type="GO" id="GO:0005524">
    <property type="term" value="F:ATP binding"/>
    <property type="evidence" value="ECO:0007669"/>
    <property type="project" value="UniProtKB-UniRule"/>
</dbReference>
<dbReference type="GO" id="GO:0003777">
    <property type="term" value="F:microtubule motor activity"/>
    <property type="evidence" value="ECO:0007669"/>
    <property type="project" value="InterPro"/>
</dbReference>
<keyword evidence="12" id="KW-0238">DNA-binding</keyword>
<evidence type="ECO:0000256" key="11">
    <source>
        <dbReference type="ARBA" id="ARBA00023054"/>
    </source>
</evidence>
<dbReference type="PRINTS" id="PR00380">
    <property type="entry name" value="KINESINHEAVY"/>
</dbReference>
<feature type="coiled-coil region" evidence="18">
    <location>
        <begin position="817"/>
        <end position="874"/>
    </location>
</feature>
<dbReference type="GO" id="GO:0007052">
    <property type="term" value="P:mitotic spindle organization"/>
    <property type="evidence" value="ECO:0007669"/>
    <property type="project" value="TreeGrafter"/>
</dbReference>
<evidence type="ECO:0000256" key="15">
    <source>
        <dbReference type="ARBA" id="ARBA00023242"/>
    </source>
</evidence>
<dbReference type="Pfam" id="PF25764">
    <property type="entry name" value="KIF21A_4th"/>
    <property type="match status" value="1"/>
</dbReference>
<keyword evidence="7 17" id="KW-0547">Nucleotide-binding</keyword>
<evidence type="ECO:0000256" key="10">
    <source>
        <dbReference type="ARBA" id="ARBA00023014"/>
    </source>
</evidence>
<dbReference type="SMART" id="SM00129">
    <property type="entry name" value="KISc"/>
    <property type="match status" value="1"/>
</dbReference>